<evidence type="ECO:0000256" key="4">
    <source>
        <dbReference type="ARBA" id="ARBA00023136"/>
    </source>
</evidence>
<dbReference type="PROSITE" id="PS00216">
    <property type="entry name" value="SUGAR_TRANSPORT_1"/>
    <property type="match status" value="1"/>
</dbReference>
<name>A0ABW0KUD6_9BACT</name>
<keyword evidence="7" id="KW-1185">Reference proteome</keyword>
<dbReference type="Gene3D" id="1.20.1250.20">
    <property type="entry name" value="MFS general substrate transporter like domains"/>
    <property type="match status" value="1"/>
</dbReference>
<evidence type="ECO:0000313" key="6">
    <source>
        <dbReference type="EMBL" id="MFC5457005.1"/>
    </source>
</evidence>
<feature type="transmembrane region" description="Helical" evidence="5">
    <location>
        <begin position="412"/>
        <end position="432"/>
    </location>
</feature>
<keyword evidence="2 5" id="KW-0812">Transmembrane</keyword>
<evidence type="ECO:0000256" key="3">
    <source>
        <dbReference type="ARBA" id="ARBA00022989"/>
    </source>
</evidence>
<keyword evidence="3 5" id="KW-1133">Transmembrane helix</keyword>
<dbReference type="PANTHER" id="PTHR23530:SF1">
    <property type="entry name" value="PERMEASE, MAJOR FACILITATOR SUPERFAMILY-RELATED"/>
    <property type="match status" value="1"/>
</dbReference>
<dbReference type="InterPro" id="IPR005829">
    <property type="entry name" value="Sugar_transporter_CS"/>
</dbReference>
<feature type="transmembrane region" description="Helical" evidence="5">
    <location>
        <begin position="329"/>
        <end position="349"/>
    </location>
</feature>
<feature type="transmembrane region" description="Helical" evidence="5">
    <location>
        <begin position="21"/>
        <end position="49"/>
    </location>
</feature>
<dbReference type="Pfam" id="PF07690">
    <property type="entry name" value="MFS_1"/>
    <property type="match status" value="1"/>
</dbReference>
<gene>
    <name evidence="6" type="ORF">ACFQDI_19215</name>
</gene>
<comment type="subcellular location">
    <subcellularLocation>
        <location evidence="1">Membrane</location>
        <topology evidence="1">Multi-pass membrane protein</topology>
    </subcellularLocation>
</comment>
<keyword evidence="4 5" id="KW-0472">Membrane</keyword>
<organism evidence="6 7">
    <name type="scientific">Prosthecobacter fluviatilis</name>
    <dbReference type="NCBI Taxonomy" id="445931"/>
    <lineage>
        <taxon>Bacteria</taxon>
        <taxon>Pseudomonadati</taxon>
        <taxon>Verrucomicrobiota</taxon>
        <taxon>Verrucomicrobiia</taxon>
        <taxon>Verrucomicrobiales</taxon>
        <taxon>Verrucomicrobiaceae</taxon>
        <taxon>Prosthecobacter</taxon>
    </lineage>
</organism>
<reference evidence="7" key="1">
    <citation type="journal article" date="2019" name="Int. J. Syst. Evol. Microbiol.">
        <title>The Global Catalogue of Microorganisms (GCM) 10K type strain sequencing project: providing services to taxonomists for standard genome sequencing and annotation.</title>
        <authorList>
            <consortium name="The Broad Institute Genomics Platform"/>
            <consortium name="The Broad Institute Genome Sequencing Center for Infectious Disease"/>
            <person name="Wu L."/>
            <person name="Ma J."/>
        </authorList>
    </citation>
    <scope>NUCLEOTIDE SEQUENCE [LARGE SCALE GENOMIC DNA]</scope>
    <source>
        <strain evidence="7">CGMCC 4.1469</strain>
    </source>
</reference>
<feature type="transmembrane region" description="Helical" evidence="5">
    <location>
        <begin position="187"/>
        <end position="204"/>
    </location>
</feature>
<dbReference type="PANTHER" id="PTHR23530">
    <property type="entry name" value="TRANSPORT PROTEIN-RELATED"/>
    <property type="match status" value="1"/>
</dbReference>
<accession>A0ABW0KUD6</accession>
<evidence type="ECO:0000256" key="2">
    <source>
        <dbReference type="ARBA" id="ARBA00022692"/>
    </source>
</evidence>
<dbReference type="SUPFAM" id="SSF103473">
    <property type="entry name" value="MFS general substrate transporter"/>
    <property type="match status" value="1"/>
</dbReference>
<feature type="transmembrane region" description="Helical" evidence="5">
    <location>
        <begin position="370"/>
        <end position="392"/>
    </location>
</feature>
<dbReference type="Proteomes" id="UP001596052">
    <property type="component" value="Unassembled WGS sequence"/>
</dbReference>
<proteinExistence type="predicted"/>
<feature type="transmembrane region" description="Helical" evidence="5">
    <location>
        <begin position="275"/>
        <end position="295"/>
    </location>
</feature>
<feature type="transmembrane region" description="Helical" evidence="5">
    <location>
        <begin position="307"/>
        <end position="323"/>
    </location>
</feature>
<feature type="transmembrane region" description="Helical" evidence="5">
    <location>
        <begin position="69"/>
        <end position="88"/>
    </location>
</feature>
<sequence>MPLHSNARLFVWFRILFNCRFYYPVFTILFLDLGLSIGEFAALNVVWALTSVVLEVPSGALADRFGRRPLVVAAGVLMVLEMTMLCLMQPGHHDLVLWLFVINRVLSGAAEACASGADEALAYDSLPEAERSTLWPQIMARLSRGMALGFVVSSIVGSVLYDAHSVAGALQFLGLDVAVAKTTTMKLPLLLCLGTAVICLMVTLRMTEARTPAPKAPMLQSMREAWASILHTGGWIWRTKAAFALIVFGLVFDSVIRLFLTVASNFYRLVGIEEGWYGVIGTAVSLLGLVTAGLMEKSTRVMNVRQNFLWLGLAVFGGLMAAAHPMAGWAGIAMVMPLFLSMRFLQFFLSHYLNEIVDSEQRATALSFRGLTINLAYGTLTLLFGWQTAWVGGRLHLSADDPRVFAESLKLWPWWFAGTLILAGGWMLLRVFQPAKRIVLNN</sequence>
<dbReference type="RefSeq" id="WP_377169843.1">
    <property type="nucleotide sequence ID" value="NZ_JBHSMQ010000008.1"/>
</dbReference>
<dbReference type="InterPro" id="IPR011701">
    <property type="entry name" value="MFS"/>
</dbReference>
<dbReference type="InterPro" id="IPR053160">
    <property type="entry name" value="MFS_DHA3_Transporter"/>
</dbReference>
<evidence type="ECO:0000313" key="7">
    <source>
        <dbReference type="Proteomes" id="UP001596052"/>
    </source>
</evidence>
<dbReference type="EMBL" id="JBHSMQ010000008">
    <property type="protein sequence ID" value="MFC5457005.1"/>
    <property type="molecule type" value="Genomic_DNA"/>
</dbReference>
<comment type="caution">
    <text evidence="6">The sequence shown here is derived from an EMBL/GenBank/DDBJ whole genome shotgun (WGS) entry which is preliminary data.</text>
</comment>
<evidence type="ECO:0000256" key="5">
    <source>
        <dbReference type="SAM" id="Phobius"/>
    </source>
</evidence>
<feature type="transmembrane region" description="Helical" evidence="5">
    <location>
        <begin position="241"/>
        <end position="263"/>
    </location>
</feature>
<protein>
    <submittedName>
        <fullName evidence="6">MFS transporter</fullName>
    </submittedName>
</protein>
<evidence type="ECO:0000256" key="1">
    <source>
        <dbReference type="ARBA" id="ARBA00004141"/>
    </source>
</evidence>
<dbReference type="InterPro" id="IPR036259">
    <property type="entry name" value="MFS_trans_sf"/>
</dbReference>
<feature type="transmembrane region" description="Helical" evidence="5">
    <location>
        <begin position="147"/>
        <end position="167"/>
    </location>
</feature>